<comment type="caution">
    <text evidence="3">The sequence shown here is derived from an EMBL/GenBank/DDBJ whole genome shotgun (WGS) entry which is preliminary data.</text>
</comment>
<evidence type="ECO:0000256" key="1">
    <source>
        <dbReference type="ARBA" id="ARBA00023125"/>
    </source>
</evidence>
<dbReference type="PANTHER" id="PTHR35807">
    <property type="entry name" value="TRANSCRIPTIONAL REGULATOR REDD-RELATED"/>
    <property type="match status" value="1"/>
</dbReference>
<dbReference type="AlphaFoldDB" id="A0A7C9MH08"/>
<dbReference type="InterPro" id="IPR011990">
    <property type="entry name" value="TPR-like_helical_dom_sf"/>
</dbReference>
<accession>A0A7C9MH08</accession>
<dbReference type="InterPro" id="IPR051677">
    <property type="entry name" value="AfsR-DnrI-RedD_regulator"/>
</dbReference>
<evidence type="ECO:0000313" key="3">
    <source>
        <dbReference type="EMBL" id="MXQ08696.1"/>
    </source>
</evidence>
<feature type="domain" description="OmpR/PhoB-type" evidence="2">
    <location>
        <begin position="17"/>
        <end position="91"/>
    </location>
</feature>
<dbReference type="SUPFAM" id="SSF48452">
    <property type="entry name" value="TPR-like"/>
    <property type="match status" value="1"/>
</dbReference>
<dbReference type="RefSeq" id="WP_160764603.1">
    <property type="nucleotide sequence ID" value="NZ_WUPT01000002.1"/>
</dbReference>
<protein>
    <recommendedName>
        <fullName evidence="2">OmpR/PhoB-type domain-containing protein</fullName>
    </recommendedName>
</protein>
<dbReference type="InterPro" id="IPR016032">
    <property type="entry name" value="Sig_transdc_resp-reg_C-effctor"/>
</dbReference>
<dbReference type="SUPFAM" id="SSF46894">
    <property type="entry name" value="C-terminal effector domain of the bipartite response regulators"/>
    <property type="match status" value="1"/>
</dbReference>
<dbReference type="GO" id="GO:0006355">
    <property type="term" value="P:regulation of DNA-templated transcription"/>
    <property type="evidence" value="ECO:0007669"/>
    <property type="project" value="InterPro"/>
</dbReference>
<organism evidence="3 4">
    <name type="scientific">Kangsaoukella pontilimi</name>
    <dbReference type="NCBI Taxonomy" id="2691042"/>
    <lineage>
        <taxon>Bacteria</taxon>
        <taxon>Pseudomonadati</taxon>
        <taxon>Pseudomonadota</taxon>
        <taxon>Alphaproteobacteria</taxon>
        <taxon>Rhodobacterales</taxon>
        <taxon>Paracoccaceae</taxon>
        <taxon>Kangsaoukella</taxon>
    </lineage>
</organism>
<dbReference type="GO" id="GO:0000160">
    <property type="term" value="P:phosphorelay signal transduction system"/>
    <property type="evidence" value="ECO:0007669"/>
    <property type="project" value="InterPro"/>
</dbReference>
<sequence>MRLQITLFGPFGTRLDGTTLEIRSRRAQAILAMLALSPNGCVARDRLAATLWPDRSEAQAKASLRQELSNLRKSLESGRDLLTADATVVRLDMDAVALGLETQGRGEFLEGMDIRSEPFDDWRRGEALRLEKAQPATTGDALSVPDIFENPAVLLLGFTPASDESEDISFATGLVVDLRTSLGLWRWFPVIGPEAVGWKTEHDGDVRELAGSVGAAYVIGGMIRRSGEKVRVSASLTSANSGRLVWSDTFDGEISDIFALQEEISHAVVARVVPEIERSEAKRIVRRPPDSIHAWQLVARTEEIERTAGEGYGTPEANASMLPFLEEATRLEPDYARAWTRLGRQHFRAAMQGWTEDRTSAIDRAVELCAKAVALDPTEWESQAYRALTLIFGKHDFGPARFHAMEAVRLNPSATLARHACGCALEWIGEPEAALEHLYVIFDLDPNYTNRAAVLGDITTCELFVGNLEAAEVAARKIMNIAPDYARGLQRVVMTLGHTGDLETAERVLSRIYELMPEFDEAYVRQTYPYARPEDTEVIIEGLRRAGWTG</sequence>
<evidence type="ECO:0000313" key="4">
    <source>
        <dbReference type="Proteomes" id="UP000480350"/>
    </source>
</evidence>
<reference evidence="3 4" key="2">
    <citation type="submission" date="2020-03" db="EMBL/GenBank/DDBJ databases">
        <title>Kangsaoukella pontilimi gen. nov., sp. nov., a new member of the family Rhodobacteraceae isolated from a tidal mudflat.</title>
        <authorList>
            <person name="Kim I.S."/>
        </authorList>
    </citation>
    <scope>NUCLEOTIDE SEQUENCE [LARGE SCALE GENOMIC DNA]</scope>
    <source>
        <strain evidence="3 4">GH1-50</strain>
    </source>
</reference>
<keyword evidence="1" id="KW-0238">DNA-binding</keyword>
<dbReference type="Gene3D" id="1.10.10.10">
    <property type="entry name" value="Winged helix-like DNA-binding domain superfamily/Winged helix DNA-binding domain"/>
    <property type="match status" value="1"/>
</dbReference>
<dbReference type="SMART" id="SM00862">
    <property type="entry name" value="Trans_reg_C"/>
    <property type="match status" value="1"/>
</dbReference>
<gene>
    <name evidence="3" type="ORF">GQ651_12640</name>
</gene>
<dbReference type="InterPro" id="IPR001867">
    <property type="entry name" value="OmpR/PhoB-type_DNA-bd"/>
</dbReference>
<proteinExistence type="predicted"/>
<dbReference type="Gene3D" id="1.25.40.10">
    <property type="entry name" value="Tetratricopeptide repeat domain"/>
    <property type="match status" value="1"/>
</dbReference>
<name>A0A7C9MH08_9RHOB</name>
<reference evidence="3 4" key="1">
    <citation type="submission" date="2019-12" db="EMBL/GenBank/DDBJ databases">
        <authorList>
            <person name="Lee S.D."/>
        </authorList>
    </citation>
    <scope>NUCLEOTIDE SEQUENCE [LARGE SCALE GENOMIC DNA]</scope>
    <source>
        <strain evidence="3 4">GH1-50</strain>
    </source>
</reference>
<dbReference type="InterPro" id="IPR036388">
    <property type="entry name" value="WH-like_DNA-bd_sf"/>
</dbReference>
<keyword evidence="4" id="KW-1185">Reference proteome</keyword>
<dbReference type="GO" id="GO:0003677">
    <property type="term" value="F:DNA binding"/>
    <property type="evidence" value="ECO:0007669"/>
    <property type="project" value="UniProtKB-KW"/>
</dbReference>
<dbReference type="Proteomes" id="UP000480350">
    <property type="component" value="Unassembled WGS sequence"/>
</dbReference>
<evidence type="ECO:0000259" key="2">
    <source>
        <dbReference type="SMART" id="SM00862"/>
    </source>
</evidence>
<dbReference type="EMBL" id="WUPT01000002">
    <property type="protein sequence ID" value="MXQ08696.1"/>
    <property type="molecule type" value="Genomic_DNA"/>
</dbReference>